<dbReference type="EMBL" id="CP028519">
    <property type="protein sequence ID" value="AVY92678.1"/>
    <property type="molecule type" value="Genomic_DNA"/>
</dbReference>
<evidence type="ECO:0000259" key="1">
    <source>
        <dbReference type="PROSITE" id="PS51340"/>
    </source>
</evidence>
<dbReference type="GO" id="GO:0030170">
    <property type="term" value="F:pyridoxal phosphate binding"/>
    <property type="evidence" value="ECO:0007669"/>
    <property type="project" value="InterPro"/>
</dbReference>
<sequence>MSIRLLGLYTGRAAPLGDDGRLSAIVKSAVSTAHIGPTGLDGDQQADLSVHGGPDKAVHLYPAEHYARLAEAYPAVADRLGPGFLGENLSLTGLLETALRVGDRLRVGEALLEVSQPRSPCWKIDARFGCKGVAATVARQRLTGWYCRVIETGGIHLDSRIEPLPGDSEALTLDALMVLMASHRPDPAQLRAAAVPALTASWRKRLLDRADWLQQNQADSVQWPPAHTPGAHG</sequence>
<feature type="domain" description="MOSC" evidence="1">
    <location>
        <begin position="27"/>
        <end position="164"/>
    </location>
</feature>
<dbReference type="GO" id="GO:0003824">
    <property type="term" value="F:catalytic activity"/>
    <property type="evidence" value="ECO:0007669"/>
    <property type="project" value="InterPro"/>
</dbReference>
<dbReference type="AlphaFoldDB" id="A0A2U3TH05"/>
<dbReference type="KEGG" id="maer:DAI18_00420"/>
<dbReference type="PANTHER" id="PTHR30212">
    <property type="entry name" value="PROTEIN YIIM"/>
    <property type="match status" value="1"/>
</dbReference>
<dbReference type="InterPro" id="IPR052353">
    <property type="entry name" value="Benzoxazolinone_Detox_Enz"/>
</dbReference>
<gene>
    <name evidence="2" type="ORF">DAI18_00420</name>
</gene>
<proteinExistence type="predicted"/>
<dbReference type="OrthoDB" id="9786134at2"/>
<dbReference type="Gene3D" id="2.40.33.20">
    <property type="entry name" value="PK beta-barrel domain-like"/>
    <property type="match status" value="1"/>
</dbReference>
<dbReference type="SUPFAM" id="SSF50800">
    <property type="entry name" value="PK beta-barrel domain-like"/>
    <property type="match status" value="1"/>
</dbReference>
<dbReference type="STRING" id="1122240.GCA_000620105_00817"/>
<dbReference type="RefSeq" id="WP_107888519.1">
    <property type="nucleotide sequence ID" value="NZ_CP028519.1"/>
</dbReference>
<protein>
    <submittedName>
        <fullName evidence="2">MOSC domain-containing protein</fullName>
    </submittedName>
</protein>
<evidence type="ECO:0000313" key="2">
    <source>
        <dbReference type="EMBL" id="AVY92678.1"/>
    </source>
</evidence>
<dbReference type="InterPro" id="IPR011037">
    <property type="entry name" value="Pyrv_Knase-like_insert_dom_sf"/>
</dbReference>
<accession>A0A2U3TH05</accession>
<evidence type="ECO:0000313" key="3">
    <source>
        <dbReference type="Proteomes" id="UP000244173"/>
    </source>
</evidence>
<name>A0A2U3TH05_9NEIS</name>
<dbReference type="InterPro" id="IPR005302">
    <property type="entry name" value="MoCF_Sase_C"/>
</dbReference>
<dbReference type="Proteomes" id="UP000244173">
    <property type="component" value="Chromosome"/>
</dbReference>
<keyword evidence="3" id="KW-1185">Reference proteome</keyword>
<dbReference type="PANTHER" id="PTHR30212:SF2">
    <property type="entry name" value="PROTEIN YIIM"/>
    <property type="match status" value="1"/>
</dbReference>
<dbReference type="GO" id="GO:0030151">
    <property type="term" value="F:molybdenum ion binding"/>
    <property type="evidence" value="ECO:0007669"/>
    <property type="project" value="InterPro"/>
</dbReference>
<reference evidence="2 3" key="1">
    <citation type="submission" date="2018-04" db="EMBL/GenBank/DDBJ databases">
        <title>Denitrifier Microvirgula.</title>
        <authorList>
            <person name="Anderson E."/>
            <person name="Jang J."/>
            <person name="Ishii S."/>
        </authorList>
    </citation>
    <scope>NUCLEOTIDE SEQUENCE [LARGE SCALE GENOMIC DNA]</scope>
    <source>
        <strain evidence="2 3">BE2.4</strain>
    </source>
</reference>
<dbReference type="PROSITE" id="PS51340">
    <property type="entry name" value="MOSC"/>
    <property type="match status" value="1"/>
</dbReference>
<organism evidence="2 3">
    <name type="scientific">Microvirgula aerodenitrificans</name>
    <dbReference type="NCBI Taxonomy" id="57480"/>
    <lineage>
        <taxon>Bacteria</taxon>
        <taxon>Pseudomonadati</taxon>
        <taxon>Pseudomonadota</taxon>
        <taxon>Betaproteobacteria</taxon>
        <taxon>Neisseriales</taxon>
        <taxon>Aquaspirillaceae</taxon>
        <taxon>Microvirgula</taxon>
    </lineage>
</organism>
<dbReference type="Pfam" id="PF03473">
    <property type="entry name" value="MOSC"/>
    <property type="match status" value="1"/>
</dbReference>